<dbReference type="PROSITE" id="PS00166">
    <property type="entry name" value="ENOYL_COA_HYDRATASE"/>
    <property type="match status" value="1"/>
</dbReference>
<protein>
    <submittedName>
        <fullName evidence="3">Enoyl-CoA hydratase/isomerase family protein</fullName>
    </submittedName>
</protein>
<dbReference type="Proteomes" id="UP000255165">
    <property type="component" value="Unassembled WGS sequence"/>
</dbReference>
<evidence type="ECO:0000313" key="3">
    <source>
        <dbReference type="EMBL" id="RDK09479.1"/>
    </source>
</evidence>
<accession>A0A370NV70</accession>
<dbReference type="PANTHER" id="PTHR42964">
    <property type="entry name" value="ENOYL-COA HYDRATASE"/>
    <property type="match status" value="1"/>
</dbReference>
<reference evidence="4" key="1">
    <citation type="submission" date="2018-06" db="EMBL/GenBank/DDBJ databases">
        <authorList>
            <person name="Feng T."/>
            <person name="Jeon C.O."/>
        </authorList>
    </citation>
    <scope>NUCLEOTIDE SEQUENCE [LARGE SCALE GENOMIC DNA]</scope>
    <source>
        <strain evidence="4">S23</strain>
    </source>
</reference>
<dbReference type="CDD" id="cd06558">
    <property type="entry name" value="crotonase-like"/>
    <property type="match status" value="1"/>
</dbReference>
<proteinExistence type="inferred from homology"/>
<dbReference type="GO" id="GO:0016853">
    <property type="term" value="F:isomerase activity"/>
    <property type="evidence" value="ECO:0007669"/>
    <property type="project" value="UniProtKB-KW"/>
</dbReference>
<organism evidence="3 4">
    <name type="scientific">Cupriavidus lacunae</name>
    <dbReference type="NCBI Taxonomy" id="2666307"/>
    <lineage>
        <taxon>Bacteria</taxon>
        <taxon>Pseudomonadati</taxon>
        <taxon>Pseudomonadota</taxon>
        <taxon>Betaproteobacteria</taxon>
        <taxon>Burkholderiales</taxon>
        <taxon>Burkholderiaceae</taxon>
        <taxon>Cupriavidus</taxon>
    </lineage>
</organism>
<evidence type="ECO:0000256" key="1">
    <source>
        <dbReference type="ARBA" id="ARBA00005254"/>
    </source>
</evidence>
<dbReference type="InterPro" id="IPR018376">
    <property type="entry name" value="Enoyl-CoA_hyd/isom_CS"/>
</dbReference>
<gene>
    <name evidence="3" type="ORF">DN412_15440</name>
</gene>
<dbReference type="PANTHER" id="PTHR42964:SF1">
    <property type="entry name" value="POLYKETIDE BIOSYNTHESIS ENOYL-COA HYDRATASE PKSH-RELATED"/>
    <property type="match status" value="1"/>
</dbReference>
<dbReference type="SUPFAM" id="SSF52096">
    <property type="entry name" value="ClpP/crotonase"/>
    <property type="match status" value="1"/>
</dbReference>
<dbReference type="AlphaFoldDB" id="A0A370NV70"/>
<comment type="similarity">
    <text evidence="1 2">Belongs to the enoyl-CoA hydratase/isomerase family.</text>
</comment>
<name>A0A370NV70_9BURK</name>
<dbReference type="InterPro" id="IPR029045">
    <property type="entry name" value="ClpP/crotonase-like_dom_sf"/>
</dbReference>
<comment type="caution">
    <text evidence="3">The sequence shown here is derived from an EMBL/GenBank/DDBJ whole genome shotgun (WGS) entry which is preliminary data.</text>
</comment>
<dbReference type="Pfam" id="PF00378">
    <property type="entry name" value="ECH_1"/>
    <property type="match status" value="1"/>
</dbReference>
<sequence length="260" mass="27964">MSDASQGGSQGLPPELVIDGAVAVITLRRPEVANRLEPEDLDLLCALLASVNADLSVRVLRIEAQGRHFCSGFNIGRLGGPEAGERFEALVNAVEHARPVTIAVLHGGVYGGATDLALACDFRFGAPAVDMHVPAARLGLLFYRGGLERYVMRLGLAAARRVMLLAERFDADAMLRIGYLDGLEASVDVLRSRVREVSDTLAGMAPLALLGMKKHMNRIARGMLDADELASDIARADASDDLREGALAWREKRAPRFTGH</sequence>
<evidence type="ECO:0000313" key="4">
    <source>
        <dbReference type="Proteomes" id="UP000255165"/>
    </source>
</evidence>
<dbReference type="InterPro" id="IPR001753">
    <property type="entry name" value="Enoyl-CoA_hydra/iso"/>
</dbReference>
<dbReference type="InterPro" id="IPR051683">
    <property type="entry name" value="Enoyl-CoA_Hydratase/Isomerase"/>
</dbReference>
<keyword evidence="4" id="KW-1185">Reference proteome</keyword>
<dbReference type="EMBL" id="QKWJ01000016">
    <property type="protein sequence ID" value="RDK09479.1"/>
    <property type="molecule type" value="Genomic_DNA"/>
</dbReference>
<dbReference type="Gene3D" id="3.90.226.10">
    <property type="entry name" value="2-enoyl-CoA Hydratase, Chain A, domain 1"/>
    <property type="match status" value="1"/>
</dbReference>
<dbReference type="RefSeq" id="WP_115212418.1">
    <property type="nucleotide sequence ID" value="NZ_QKWJ01000016.1"/>
</dbReference>
<evidence type="ECO:0000256" key="2">
    <source>
        <dbReference type="RuleBase" id="RU003707"/>
    </source>
</evidence>
<dbReference type="GO" id="GO:0008300">
    <property type="term" value="P:isoprenoid catabolic process"/>
    <property type="evidence" value="ECO:0007669"/>
    <property type="project" value="TreeGrafter"/>
</dbReference>
<keyword evidence="3" id="KW-0413">Isomerase</keyword>